<evidence type="ECO:0000313" key="10">
    <source>
        <dbReference type="Proteomes" id="UP000292052"/>
    </source>
</evidence>
<dbReference type="EMBL" id="QDEB01102037">
    <property type="protein sequence ID" value="RZC31837.1"/>
    <property type="molecule type" value="Genomic_DNA"/>
</dbReference>
<dbReference type="Proteomes" id="UP000292052">
    <property type="component" value="Unassembled WGS sequence"/>
</dbReference>
<feature type="signal peptide" evidence="7">
    <location>
        <begin position="1"/>
        <end position="19"/>
    </location>
</feature>
<evidence type="ECO:0000256" key="6">
    <source>
        <dbReference type="RuleBase" id="RU000354"/>
    </source>
</evidence>
<dbReference type="GO" id="GO:0005615">
    <property type="term" value="C:extracellular space"/>
    <property type="evidence" value="ECO:0007669"/>
    <property type="project" value="TreeGrafter"/>
</dbReference>
<sequence length="404" mass="46114">MSSKTIFLVLLFFAAQITSEQSSLRSVFGAFFAPGTQFGADNIPLENSVFKKSEETPPEVVGGYSVTEKEFTALRIEYIKNQILKKLRLKEKPIITYADLPKPVKEYDNLIPDQDDNLQSSYSDDFYGKTTQAIIFPYEDEARCLRKIRFPSVCVPFQMPTDIHSTDVRTAELWFHKESDSLDSHNQTFVISEVAHWDTNKSFQKTKPIAIQETSLTEGWLKVDVTYVVKNWLDYQDSPTHAINVACKTCGMDKNQSPISFSSELKPFLVIYTHSQQRRSLHRRPKRQANCQSGVNECCRESFYVSFAEIKWDDWIIKPEGYDAYFCRGSCVTASALTLSATQHNSILQKVMYGQNRNRGSRPELTPCCAAMQFQPLQLVYMDNNKTLTTKLLSNMIVDSCGCM</sequence>
<gene>
    <name evidence="9" type="ORF">BDFB_010345</name>
</gene>
<keyword evidence="5" id="KW-1015">Disulfide bond</keyword>
<dbReference type="PROSITE" id="PS00250">
    <property type="entry name" value="TGF_BETA_1"/>
    <property type="match status" value="1"/>
</dbReference>
<feature type="domain" description="TGF-beta family profile" evidence="8">
    <location>
        <begin position="284"/>
        <end position="404"/>
    </location>
</feature>
<dbReference type="SUPFAM" id="SSF57501">
    <property type="entry name" value="Cystine-knot cytokines"/>
    <property type="match status" value="1"/>
</dbReference>
<dbReference type="GO" id="GO:0005125">
    <property type="term" value="F:cytokine activity"/>
    <property type="evidence" value="ECO:0007669"/>
    <property type="project" value="TreeGrafter"/>
</dbReference>
<organism evidence="9 10">
    <name type="scientific">Asbolus verrucosus</name>
    <name type="common">Desert ironclad beetle</name>
    <dbReference type="NCBI Taxonomy" id="1661398"/>
    <lineage>
        <taxon>Eukaryota</taxon>
        <taxon>Metazoa</taxon>
        <taxon>Ecdysozoa</taxon>
        <taxon>Arthropoda</taxon>
        <taxon>Hexapoda</taxon>
        <taxon>Insecta</taxon>
        <taxon>Pterygota</taxon>
        <taxon>Neoptera</taxon>
        <taxon>Endopterygota</taxon>
        <taxon>Coleoptera</taxon>
        <taxon>Polyphaga</taxon>
        <taxon>Cucujiformia</taxon>
        <taxon>Tenebrionidae</taxon>
        <taxon>Pimeliinae</taxon>
        <taxon>Asbolus</taxon>
    </lineage>
</organism>
<dbReference type="Pfam" id="PF00019">
    <property type="entry name" value="TGF_beta"/>
    <property type="match status" value="1"/>
</dbReference>
<dbReference type="InterPro" id="IPR001111">
    <property type="entry name" value="TGF-b_propeptide"/>
</dbReference>
<protein>
    <submittedName>
        <fullName evidence="9">Inhibin beta chain</fullName>
    </submittedName>
</protein>
<dbReference type="InterPro" id="IPR029034">
    <property type="entry name" value="Cystine-knot_cytokine"/>
</dbReference>
<dbReference type="InterPro" id="IPR001839">
    <property type="entry name" value="TGF-b_C"/>
</dbReference>
<dbReference type="PROSITE" id="PS51362">
    <property type="entry name" value="TGF_BETA_2"/>
    <property type="match status" value="1"/>
</dbReference>
<dbReference type="Gene3D" id="2.60.120.970">
    <property type="match status" value="1"/>
</dbReference>
<reference evidence="9 10" key="1">
    <citation type="submission" date="2017-03" db="EMBL/GenBank/DDBJ databases">
        <title>Genome of the blue death feigning beetle - Asbolus verrucosus.</title>
        <authorList>
            <person name="Rider S.D."/>
        </authorList>
    </citation>
    <scope>NUCLEOTIDE SEQUENCE [LARGE SCALE GENOMIC DNA]</scope>
    <source>
        <strain evidence="9">Butters</strain>
        <tissue evidence="9">Head and leg muscle</tissue>
    </source>
</reference>
<dbReference type="PANTHER" id="PTHR11848:SF298">
    <property type="entry name" value="DAWDLE, ISOFORM A"/>
    <property type="match status" value="1"/>
</dbReference>
<keyword evidence="3" id="KW-0964">Secreted</keyword>
<keyword evidence="10" id="KW-1185">Reference proteome</keyword>
<dbReference type="STRING" id="1661398.A0A482VH61"/>
<feature type="chain" id="PRO_5019842071" evidence="7">
    <location>
        <begin position="20"/>
        <end position="404"/>
    </location>
</feature>
<evidence type="ECO:0000259" key="8">
    <source>
        <dbReference type="PROSITE" id="PS51362"/>
    </source>
</evidence>
<dbReference type="AlphaFoldDB" id="A0A482VH61"/>
<keyword evidence="7" id="KW-0732">Signal</keyword>
<evidence type="ECO:0000313" key="9">
    <source>
        <dbReference type="EMBL" id="RZC31837.1"/>
    </source>
</evidence>
<name>A0A482VH61_ASBVE</name>
<comment type="caution">
    <text evidence="9">The sequence shown here is derived from an EMBL/GenBank/DDBJ whole genome shotgun (WGS) entry which is preliminary data.</text>
</comment>
<evidence type="ECO:0000256" key="3">
    <source>
        <dbReference type="ARBA" id="ARBA00022525"/>
    </source>
</evidence>
<comment type="subcellular location">
    <subcellularLocation>
        <location evidence="1">Secreted</location>
    </subcellularLocation>
</comment>
<evidence type="ECO:0000256" key="7">
    <source>
        <dbReference type="SAM" id="SignalP"/>
    </source>
</evidence>
<accession>A0A482VH61</accession>
<dbReference type="PANTHER" id="PTHR11848">
    <property type="entry name" value="TGF-BETA FAMILY"/>
    <property type="match status" value="1"/>
</dbReference>
<evidence type="ECO:0000256" key="4">
    <source>
        <dbReference type="ARBA" id="ARBA00023030"/>
    </source>
</evidence>
<dbReference type="SMART" id="SM00204">
    <property type="entry name" value="TGFB"/>
    <property type="match status" value="1"/>
</dbReference>
<dbReference type="InterPro" id="IPR017948">
    <property type="entry name" value="TGFb_CS"/>
</dbReference>
<evidence type="ECO:0000256" key="5">
    <source>
        <dbReference type="ARBA" id="ARBA00023157"/>
    </source>
</evidence>
<dbReference type="GO" id="GO:0008083">
    <property type="term" value="F:growth factor activity"/>
    <property type="evidence" value="ECO:0007669"/>
    <property type="project" value="UniProtKB-KW"/>
</dbReference>
<dbReference type="FunFam" id="2.60.120.970:FF:000035">
    <property type="entry name" value="Dawdle, isoform A"/>
    <property type="match status" value="1"/>
</dbReference>
<dbReference type="CDD" id="cd13752">
    <property type="entry name" value="TGF_beta_INHB"/>
    <property type="match status" value="1"/>
</dbReference>
<keyword evidence="4 6" id="KW-0339">Growth factor</keyword>
<dbReference type="InterPro" id="IPR015615">
    <property type="entry name" value="TGF-beta-rel"/>
</dbReference>
<dbReference type="OrthoDB" id="6516235at2759"/>
<dbReference type="Gene3D" id="2.10.90.10">
    <property type="entry name" value="Cystine-knot cytokines"/>
    <property type="match status" value="1"/>
</dbReference>
<dbReference type="Pfam" id="PF00688">
    <property type="entry name" value="TGFb_propeptide"/>
    <property type="match status" value="1"/>
</dbReference>
<evidence type="ECO:0000256" key="2">
    <source>
        <dbReference type="ARBA" id="ARBA00006656"/>
    </source>
</evidence>
<comment type="similarity">
    <text evidence="2 6">Belongs to the TGF-beta family.</text>
</comment>
<proteinExistence type="inferred from homology"/>
<evidence type="ECO:0000256" key="1">
    <source>
        <dbReference type="ARBA" id="ARBA00004613"/>
    </source>
</evidence>
<dbReference type="PRINTS" id="PR00669">
    <property type="entry name" value="INHIBINA"/>
</dbReference>